<sequence length="178" mass="19848">MALKLSFGKDRPQVFAGIFGVINELQQTIMLEPKMLAHVYKYRQVLPLMREAGGQLFGIIENNIVRVVCATGPYKGDIRSRYCYRSNPIQAQKEINQQSQSGLLYLGEWHTHAENNPTASNIDIATMQKLIMSSTLNTNLVLMLIVGKVIGCQGLDLLCVSKVSTYRALLMNNKEGSV</sequence>
<dbReference type="OrthoDB" id="5470925at2"/>
<dbReference type="InterPro" id="IPR028090">
    <property type="entry name" value="JAB_dom_prok"/>
</dbReference>
<dbReference type="Proteomes" id="UP000005317">
    <property type="component" value="Unassembled WGS sequence"/>
</dbReference>
<evidence type="ECO:0000259" key="6">
    <source>
        <dbReference type="Pfam" id="PF14464"/>
    </source>
</evidence>
<dbReference type="SUPFAM" id="SSF102712">
    <property type="entry name" value="JAB1/MPN domain"/>
    <property type="match status" value="1"/>
</dbReference>
<dbReference type="Gene3D" id="3.40.140.10">
    <property type="entry name" value="Cytidine Deaminase, domain 2"/>
    <property type="match status" value="1"/>
</dbReference>
<evidence type="ECO:0000256" key="5">
    <source>
        <dbReference type="ARBA" id="ARBA00023049"/>
    </source>
</evidence>
<keyword evidence="8" id="KW-1185">Reference proteome</keyword>
<keyword evidence="5" id="KW-0482">Metalloprotease</keyword>
<dbReference type="GO" id="GO:0046872">
    <property type="term" value="F:metal ion binding"/>
    <property type="evidence" value="ECO:0007669"/>
    <property type="project" value="UniProtKB-KW"/>
</dbReference>
<dbReference type="GO" id="GO:0006508">
    <property type="term" value="P:proteolysis"/>
    <property type="evidence" value="ECO:0007669"/>
    <property type="project" value="UniProtKB-KW"/>
</dbReference>
<organism evidence="7 8">
    <name type="scientific">Thiothrix nivea (strain ATCC 35100 / DSM 5205 / JP2)</name>
    <dbReference type="NCBI Taxonomy" id="870187"/>
    <lineage>
        <taxon>Bacteria</taxon>
        <taxon>Pseudomonadati</taxon>
        <taxon>Pseudomonadota</taxon>
        <taxon>Gammaproteobacteria</taxon>
        <taxon>Thiotrichales</taxon>
        <taxon>Thiotrichaceae</taxon>
        <taxon>Thiothrix</taxon>
    </lineage>
</organism>
<keyword evidence="4" id="KW-0862">Zinc</keyword>
<dbReference type="EMBL" id="JH651384">
    <property type="protein sequence ID" value="EIJ34969.1"/>
    <property type="molecule type" value="Genomic_DNA"/>
</dbReference>
<evidence type="ECO:0000313" key="8">
    <source>
        <dbReference type="Proteomes" id="UP000005317"/>
    </source>
</evidence>
<evidence type="ECO:0000256" key="3">
    <source>
        <dbReference type="ARBA" id="ARBA00022801"/>
    </source>
</evidence>
<evidence type="ECO:0000256" key="1">
    <source>
        <dbReference type="ARBA" id="ARBA00022670"/>
    </source>
</evidence>
<keyword evidence="1" id="KW-0645">Protease</keyword>
<feature type="domain" description="JAB" evidence="6">
    <location>
        <begin position="50"/>
        <end position="147"/>
    </location>
</feature>
<gene>
    <name evidence="7" type="ORF">Thini_2417</name>
</gene>
<name>A0A656HIC6_THINJ</name>
<dbReference type="GO" id="GO:0008237">
    <property type="term" value="F:metallopeptidase activity"/>
    <property type="evidence" value="ECO:0007669"/>
    <property type="project" value="UniProtKB-KW"/>
</dbReference>
<proteinExistence type="predicted"/>
<protein>
    <recommendedName>
        <fullName evidence="6">JAB domain-containing protein</fullName>
    </recommendedName>
</protein>
<keyword evidence="3" id="KW-0378">Hydrolase</keyword>
<keyword evidence="2" id="KW-0479">Metal-binding</keyword>
<evidence type="ECO:0000256" key="4">
    <source>
        <dbReference type="ARBA" id="ARBA00022833"/>
    </source>
</evidence>
<evidence type="ECO:0000256" key="2">
    <source>
        <dbReference type="ARBA" id="ARBA00022723"/>
    </source>
</evidence>
<dbReference type="AlphaFoldDB" id="A0A656HIC6"/>
<evidence type="ECO:0000313" key="7">
    <source>
        <dbReference type="EMBL" id="EIJ34969.1"/>
    </source>
</evidence>
<dbReference type="Pfam" id="PF14464">
    <property type="entry name" value="Prok-JAB"/>
    <property type="match status" value="1"/>
</dbReference>
<reference evidence="8" key="1">
    <citation type="journal article" date="2011" name="Stand. Genomic Sci.">
        <title>Genome sequence of the filamentous, gliding Thiothrix nivea neotype strain (JP2(T)).</title>
        <authorList>
            <person name="Lapidus A."/>
            <person name="Nolan M."/>
            <person name="Lucas S."/>
            <person name="Glavina Del Rio T."/>
            <person name="Tice H."/>
            <person name="Cheng J.F."/>
            <person name="Tapia R."/>
            <person name="Han C."/>
            <person name="Goodwin L."/>
            <person name="Pitluck S."/>
            <person name="Liolios K."/>
            <person name="Pagani I."/>
            <person name="Ivanova N."/>
            <person name="Huntemann M."/>
            <person name="Mavromatis K."/>
            <person name="Mikhailova N."/>
            <person name="Pati A."/>
            <person name="Chen A."/>
            <person name="Palaniappan K."/>
            <person name="Land M."/>
            <person name="Brambilla E.M."/>
            <person name="Rohde M."/>
            <person name="Abt B."/>
            <person name="Verbarg S."/>
            <person name="Goker M."/>
            <person name="Bristow J."/>
            <person name="Eisen J.A."/>
            <person name="Markowitz V."/>
            <person name="Hugenholtz P."/>
            <person name="Kyrpides N.C."/>
            <person name="Klenk H.P."/>
            <person name="Woyke T."/>
        </authorList>
    </citation>
    <scope>NUCLEOTIDE SEQUENCE [LARGE SCALE GENOMIC DNA]</scope>
    <source>
        <strain evidence="8">ATCC 35100 / DSM 5205 / JP2</strain>
    </source>
</reference>
<accession>A0A656HIC6</accession>
<dbReference type="RefSeq" id="WP_002708886.1">
    <property type="nucleotide sequence ID" value="NZ_JH651384.1"/>
</dbReference>